<evidence type="ECO:0000256" key="5">
    <source>
        <dbReference type="ARBA" id="ARBA00022692"/>
    </source>
</evidence>
<accession>A0A537K2B2</accession>
<gene>
    <name evidence="9" type="ORF">E6H00_08305</name>
</gene>
<dbReference type="AlphaFoldDB" id="A0A537K2B2"/>
<feature type="signal peptide" evidence="8">
    <location>
        <begin position="1"/>
        <end position="28"/>
    </location>
</feature>
<dbReference type="EMBL" id="VBAK01000117">
    <property type="protein sequence ID" value="TMI89899.1"/>
    <property type="molecule type" value="Genomic_DNA"/>
</dbReference>
<dbReference type="InterPro" id="IPR051906">
    <property type="entry name" value="TolC-like"/>
</dbReference>
<reference evidence="9 10" key="1">
    <citation type="journal article" date="2019" name="Nat. Microbiol.">
        <title>Mediterranean grassland soil C-N compound turnover is dependent on rainfall and depth, and is mediated by genomically divergent microorganisms.</title>
        <authorList>
            <person name="Diamond S."/>
            <person name="Andeer P.F."/>
            <person name="Li Z."/>
            <person name="Crits-Christoph A."/>
            <person name="Burstein D."/>
            <person name="Anantharaman K."/>
            <person name="Lane K.R."/>
            <person name="Thomas B.C."/>
            <person name="Pan C."/>
            <person name="Northen T.R."/>
            <person name="Banfield J.F."/>
        </authorList>
    </citation>
    <scope>NUCLEOTIDE SEQUENCE [LARGE SCALE GENOMIC DNA]</scope>
    <source>
        <strain evidence="9">NP_3</strain>
    </source>
</reference>
<dbReference type="InterPro" id="IPR003423">
    <property type="entry name" value="OMP_efflux"/>
</dbReference>
<keyword evidence="7" id="KW-0998">Cell outer membrane</keyword>
<evidence type="ECO:0000256" key="4">
    <source>
        <dbReference type="ARBA" id="ARBA00022452"/>
    </source>
</evidence>
<dbReference type="PANTHER" id="PTHR30026">
    <property type="entry name" value="OUTER MEMBRANE PROTEIN TOLC"/>
    <property type="match status" value="1"/>
</dbReference>
<dbReference type="GO" id="GO:0015288">
    <property type="term" value="F:porin activity"/>
    <property type="evidence" value="ECO:0007669"/>
    <property type="project" value="TreeGrafter"/>
</dbReference>
<proteinExistence type="inferred from homology"/>
<comment type="caution">
    <text evidence="9">The sequence shown here is derived from an EMBL/GenBank/DDBJ whole genome shotgun (WGS) entry which is preliminary data.</text>
</comment>
<protein>
    <submittedName>
        <fullName evidence="9">TolC family protein</fullName>
    </submittedName>
</protein>
<keyword evidence="8" id="KW-0732">Signal</keyword>
<comment type="subcellular location">
    <subcellularLocation>
        <location evidence="1">Cell outer membrane</location>
    </subcellularLocation>
</comment>
<evidence type="ECO:0000256" key="7">
    <source>
        <dbReference type="ARBA" id="ARBA00023237"/>
    </source>
</evidence>
<dbReference type="GO" id="GO:0015562">
    <property type="term" value="F:efflux transmembrane transporter activity"/>
    <property type="evidence" value="ECO:0007669"/>
    <property type="project" value="InterPro"/>
</dbReference>
<dbReference type="Proteomes" id="UP000318509">
    <property type="component" value="Unassembled WGS sequence"/>
</dbReference>
<evidence type="ECO:0000313" key="10">
    <source>
        <dbReference type="Proteomes" id="UP000318509"/>
    </source>
</evidence>
<evidence type="ECO:0000313" key="9">
    <source>
        <dbReference type="EMBL" id="TMI89899.1"/>
    </source>
</evidence>
<dbReference type="SUPFAM" id="SSF56954">
    <property type="entry name" value="Outer membrane efflux proteins (OEP)"/>
    <property type="match status" value="1"/>
</dbReference>
<evidence type="ECO:0000256" key="2">
    <source>
        <dbReference type="ARBA" id="ARBA00007613"/>
    </source>
</evidence>
<evidence type="ECO:0000256" key="6">
    <source>
        <dbReference type="ARBA" id="ARBA00023136"/>
    </source>
</evidence>
<dbReference type="GO" id="GO:1990281">
    <property type="term" value="C:efflux pump complex"/>
    <property type="evidence" value="ECO:0007669"/>
    <property type="project" value="TreeGrafter"/>
</dbReference>
<keyword evidence="4" id="KW-1134">Transmembrane beta strand</keyword>
<organism evidence="9 10">
    <name type="scientific">Candidatus Segetimicrobium genomatis</name>
    <dbReference type="NCBI Taxonomy" id="2569760"/>
    <lineage>
        <taxon>Bacteria</taxon>
        <taxon>Bacillati</taxon>
        <taxon>Candidatus Sysuimicrobiota</taxon>
        <taxon>Candidatus Sysuimicrobiia</taxon>
        <taxon>Candidatus Sysuimicrobiales</taxon>
        <taxon>Candidatus Segetimicrobiaceae</taxon>
        <taxon>Candidatus Segetimicrobium</taxon>
    </lineage>
</organism>
<evidence type="ECO:0000256" key="1">
    <source>
        <dbReference type="ARBA" id="ARBA00004442"/>
    </source>
</evidence>
<sequence>MIRPAPAALAICGMLSLGVEVSVGPALAAAPGSRSPAFLLQMLPPPATAPAAPGSAPALPAATPALTLDQAIRAALAQNPQIIAGEEAVRAARQSLVAARAGLAPTLSANGTGRVGGGSATSSTSSGLATAGTVSLGATVPLYDAGRTPAAVSSAAAALAQAEAALRQTQQDTSLAVATAFFSVLTAERLTAVREALLAQAQAQLALSQARVRAGVAAQADVIQAQAQVALAEVDLLTARSQIATAKSGLQAAIGGDAAAPVEVQEPPAPPPDVPVTADAAMKAAEAHRPEVAKAMATLQSDQAALELARINAGPQVTVSVGTTYTPASTDPLLSNSTSYGVTATVGLPFYSPGAQAGVDAAQATVRSARAQLDAALLSMRQDAYQAYLAAVQAAATIPATQAAREAAEAALAVAEGRYKAGVGTIVEVITARATAAQAEVNAVNSLYTYQSALATLRHAQGSPIVASAGGGSQ</sequence>
<dbReference type="PANTHER" id="PTHR30026:SF20">
    <property type="entry name" value="OUTER MEMBRANE PROTEIN TOLC"/>
    <property type="match status" value="1"/>
</dbReference>
<evidence type="ECO:0000256" key="3">
    <source>
        <dbReference type="ARBA" id="ARBA00022448"/>
    </source>
</evidence>
<feature type="chain" id="PRO_5021924974" evidence="8">
    <location>
        <begin position="29"/>
        <end position="474"/>
    </location>
</feature>
<keyword evidence="5" id="KW-0812">Transmembrane</keyword>
<keyword evidence="6" id="KW-0472">Membrane</keyword>
<dbReference type="Gene3D" id="1.20.1600.10">
    <property type="entry name" value="Outer membrane efflux proteins (OEP)"/>
    <property type="match status" value="1"/>
</dbReference>
<keyword evidence="3" id="KW-0813">Transport</keyword>
<evidence type="ECO:0000256" key="8">
    <source>
        <dbReference type="SAM" id="SignalP"/>
    </source>
</evidence>
<dbReference type="GO" id="GO:0009279">
    <property type="term" value="C:cell outer membrane"/>
    <property type="evidence" value="ECO:0007669"/>
    <property type="project" value="UniProtKB-SubCell"/>
</dbReference>
<dbReference type="Pfam" id="PF02321">
    <property type="entry name" value="OEP"/>
    <property type="match status" value="2"/>
</dbReference>
<comment type="similarity">
    <text evidence="2">Belongs to the outer membrane factor (OMF) (TC 1.B.17) family.</text>
</comment>
<name>A0A537K2B2_9BACT</name>